<evidence type="ECO:0000313" key="2">
    <source>
        <dbReference type="EMBL" id="ADD68009.1"/>
    </source>
</evidence>
<dbReference type="InterPro" id="IPR029016">
    <property type="entry name" value="GAF-like_dom_sf"/>
</dbReference>
<dbReference type="Pfam" id="PF01590">
    <property type="entry name" value="GAF"/>
    <property type="match status" value="1"/>
</dbReference>
<dbReference type="PANTHER" id="PTHR43155:SF2">
    <property type="entry name" value="CYCLIC DI-GMP PHOSPHODIESTERASE PA4108"/>
    <property type="match status" value="1"/>
</dbReference>
<evidence type="ECO:0000259" key="1">
    <source>
        <dbReference type="PROSITE" id="PS51832"/>
    </source>
</evidence>
<dbReference type="Pfam" id="PF13487">
    <property type="entry name" value="HD_5"/>
    <property type="match status" value="1"/>
</dbReference>
<dbReference type="InterPro" id="IPR003018">
    <property type="entry name" value="GAF"/>
</dbReference>
<dbReference type="eggNOG" id="COG3437">
    <property type="taxonomic scope" value="Bacteria"/>
</dbReference>
<protein>
    <submittedName>
        <fullName evidence="2">Putative metal dependent phosphohydrolase</fullName>
    </submittedName>
</protein>
<dbReference type="AlphaFoldDB" id="D4H7L0"/>
<dbReference type="EMBL" id="CP001968">
    <property type="protein sequence ID" value="ADD68009.1"/>
    <property type="molecule type" value="Genomic_DNA"/>
</dbReference>
<dbReference type="PROSITE" id="PS51832">
    <property type="entry name" value="HD_GYP"/>
    <property type="match status" value="1"/>
</dbReference>
<dbReference type="KEGG" id="dap:Dacet_1237"/>
<feature type="domain" description="HD-GYP" evidence="1">
    <location>
        <begin position="273"/>
        <end position="486"/>
    </location>
</feature>
<dbReference type="InterPro" id="IPR003607">
    <property type="entry name" value="HD/PDEase_dom"/>
</dbReference>
<dbReference type="PANTHER" id="PTHR43155">
    <property type="entry name" value="CYCLIC DI-GMP PHOSPHODIESTERASE PA4108-RELATED"/>
    <property type="match status" value="1"/>
</dbReference>
<dbReference type="SMART" id="SM00065">
    <property type="entry name" value="GAF"/>
    <property type="match status" value="1"/>
</dbReference>
<accession>D4H7L0</accession>
<dbReference type="OrthoDB" id="9769359at2"/>
<gene>
    <name evidence="2" type="ordered locus">Dacet_1237</name>
</gene>
<keyword evidence="2" id="KW-0378">Hydrolase</keyword>
<dbReference type="SUPFAM" id="SSF109604">
    <property type="entry name" value="HD-domain/PDEase-like"/>
    <property type="match status" value="1"/>
</dbReference>
<sequence>MLTDSAFIDLASSLIRIRDLDELLDVMLTRIRHIHDADAGSIFIYDDNTDELVFKYTQNDSINLPFNQFRIPADEHSIAGYCAVKNNILALRDVYNIDDSFPFDFNPSFDKMSGYRTVSMLVFPINDINGRLIGVLQLINKKTKPIEISSENFSEIVVPFTKEDERTAHSLSGIIGMALENAMLYNSIEQMWEGFISACMTAIDLRDPVTSGHSERVTGYTVLTAEAMSADDDTFPDFQLTPAELKSLKYSCMLHDFGKLVINENVLQKANKLYPGMLEVIEFRFCAAKAMIKMRGGSDEEINELNGLLTLIKKANIPTFLDDDTSTGLEKCLSYEFEDFDGIKHTLLTEKEYYYLAIKRGSLTEEEREIIQSHANYTFDFLVKIPWTNELKLVPVLASLHHERMDGKGYPFGLSGEQIHMQGRIMAVADIFDALTAADRPYKKAMPVEKACAILKDEAERNALDKRVVDYFVDNALYESVIRRED</sequence>
<dbReference type="eggNOG" id="COG2206">
    <property type="taxonomic scope" value="Bacteria"/>
</dbReference>
<dbReference type="Proteomes" id="UP000002012">
    <property type="component" value="Chromosome"/>
</dbReference>
<dbReference type="eggNOG" id="COG2203">
    <property type="taxonomic scope" value="Bacteria"/>
</dbReference>
<dbReference type="RefSeq" id="WP_013010531.1">
    <property type="nucleotide sequence ID" value="NC_013943.1"/>
</dbReference>
<dbReference type="Gene3D" id="3.30.450.40">
    <property type="match status" value="1"/>
</dbReference>
<name>D4H7L0_DENA2</name>
<keyword evidence="3" id="KW-1185">Reference proteome</keyword>
<proteinExistence type="predicted"/>
<dbReference type="STRING" id="522772.Dacet_1237"/>
<dbReference type="Gene3D" id="1.10.3210.10">
    <property type="entry name" value="Hypothetical protein af1432"/>
    <property type="match status" value="2"/>
</dbReference>
<dbReference type="PaxDb" id="522772-Dacet_1237"/>
<dbReference type="InterPro" id="IPR037522">
    <property type="entry name" value="HD_GYP_dom"/>
</dbReference>
<dbReference type="HOGENOM" id="CLU_000445_92_13_0"/>
<evidence type="ECO:0000313" key="3">
    <source>
        <dbReference type="Proteomes" id="UP000002012"/>
    </source>
</evidence>
<organism evidence="2 3">
    <name type="scientific">Denitrovibrio acetiphilus (strain DSM 12809 / NBRC 114555 / N2460)</name>
    <dbReference type="NCBI Taxonomy" id="522772"/>
    <lineage>
        <taxon>Bacteria</taxon>
        <taxon>Pseudomonadati</taxon>
        <taxon>Deferribacterota</taxon>
        <taxon>Deferribacteres</taxon>
        <taxon>Deferribacterales</taxon>
        <taxon>Geovibrionaceae</taxon>
        <taxon>Denitrovibrio</taxon>
    </lineage>
</organism>
<dbReference type="SUPFAM" id="SSF55781">
    <property type="entry name" value="GAF domain-like"/>
    <property type="match status" value="1"/>
</dbReference>
<reference evidence="2 3" key="1">
    <citation type="journal article" date="2010" name="Stand. Genomic Sci.">
        <title>Complete genome sequence of Denitrovibrio acetiphilus type strain (N2460).</title>
        <authorList>
            <person name="Kiss H."/>
            <person name="Lang E."/>
            <person name="Lapidus A."/>
            <person name="Copeland A."/>
            <person name="Nolan M."/>
            <person name="Glavina Del Rio T."/>
            <person name="Chen F."/>
            <person name="Lucas S."/>
            <person name="Tice H."/>
            <person name="Cheng J.F."/>
            <person name="Han C."/>
            <person name="Goodwin L."/>
            <person name="Pitluck S."/>
            <person name="Liolios K."/>
            <person name="Pati A."/>
            <person name="Ivanova N."/>
            <person name="Mavromatis K."/>
            <person name="Chen A."/>
            <person name="Palaniappan K."/>
            <person name="Land M."/>
            <person name="Hauser L."/>
            <person name="Chang Y.J."/>
            <person name="Jeffries C.D."/>
            <person name="Detter J.C."/>
            <person name="Brettin T."/>
            <person name="Spring S."/>
            <person name="Rohde M."/>
            <person name="Goker M."/>
            <person name="Woyke T."/>
            <person name="Bristow J."/>
            <person name="Eisen J.A."/>
            <person name="Markowitz V."/>
            <person name="Hugenholtz P."/>
            <person name="Kyrpides N.C."/>
            <person name="Klenk H.P."/>
        </authorList>
    </citation>
    <scope>NUCLEOTIDE SEQUENCE [LARGE SCALE GENOMIC DNA]</scope>
    <source>
        <strain evidence="3">DSM 12809 / NBRC 114555 / N2460</strain>
    </source>
</reference>
<dbReference type="CDD" id="cd00077">
    <property type="entry name" value="HDc"/>
    <property type="match status" value="1"/>
</dbReference>
<dbReference type="InParanoid" id="D4H7L0"/>
<dbReference type="GO" id="GO:0016787">
    <property type="term" value="F:hydrolase activity"/>
    <property type="evidence" value="ECO:0007669"/>
    <property type="project" value="UniProtKB-KW"/>
</dbReference>